<evidence type="ECO:0000313" key="4">
    <source>
        <dbReference type="EMBL" id="CAE0769025.1"/>
    </source>
</evidence>
<dbReference type="Pfam" id="PF02358">
    <property type="entry name" value="Trehalose_PPase"/>
    <property type="match status" value="1"/>
</dbReference>
<dbReference type="EMBL" id="HBIZ01033941">
    <property type="protein sequence ID" value="CAE0769025.1"/>
    <property type="molecule type" value="Transcribed_RNA"/>
</dbReference>
<evidence type="ECO:0000256" key="3">
    <source>
        <dbReference type="SAM" id="MobiDB-lite"/>
    </source>
</evidence>
<dbReference type="PANTHER" id="PTHR10788">
    <property type="entry name" value="TREHALOSE-6-PHOSPHATE SYNTHASE"/>
    <property type="match status" value="1"/>
</dbReference>
<dbReference type="GO" id="GO:0005829">
    <property type="term" value="C:cytosol"/>
    <property type="evidence" value="ECO:0007669"/>
    <property type="project" value="TreeGrafter"/>
</dbReference>
<dbReference type="Gene3D" id="3.40.50.1000">
    <property type="entry name" value="HAD superfamily/HAD-like"/>
    <property type="match status" value="1"/>
</dbReference>
<dbReference type="EMBL" id="HBIZ01033943">
    <property type="protein sequence ID" value="CAE0769026.1"/>
    <property type="molecule type" value="Transcribed_RNA"/>
</dbReference>
<sequence length="214" mass="23383">MEAYTARTNASQIHNKGSAISWLFDDVDPEFGMMQAKELQDHLQGVLANYPVVVIMGKGYIEVRPKGINKGAMVEHVINMLYQQSGGVDFVLCIGDDAADEYMFSSLNARFSSQSKTPSAASPAVFTAVVGRKPSAAAAYLNDPDEVLELCQSLRLHSTRANRNRSTSDLQRLSNKRVTLPSQRAGAPMPPLWQTQQLDDRAAVAREPMLAGTP</sequence>
<proteinExistence type="inferred from homology"/>
<feature type="region of interest" description="Disordered" evidence="3">
    <location>
        <begin position="160"/>
        <end position="191"/>
    </location>
</feature>
<evidence type="ECO:0000256" key="2">
    <source>
        <dbReference type="ARBA" id="ARBA00006330"/>
    </source>
</evidence>
<dbReference type="GO" id="GO:0005992">
    <property type="term" value="P:trehalose biosynthetic process"/>
    <property type="evidence" value="ECO:0007669"/>
    <property type="project" value="InterPro"/>
</dbReference>
<comment type="similarity">
    <text evidence="2">In the C-terminal section; belongs to the trehalose phosphatase family.</text>
</comment>
<accession>A0A6S9Y9Y1</accession>
<dbReference type="SUPFAM" id="SSF56784">
    <property type="entry name" value="HAD-like"/>
    <property type="match status" value="1"/>
</dbReference>
<evidence type="ECO:0000256" key="1">
    <source>
        <dbReference type="ARBA" id="ARBA00005409"/>
    </source>
</evidence>
<name>A0A6S9Y9Y1_CHRCT</name>
<dbReference type="PANTHER" id="PTHR10788:SF94">
    <property type="entry name" value="ALPHA,ALPHA-TREHALOSE-PHOSPHATE SYNTHASE [UDP-FORMING] 5"/>
    <property type="match status" value="1"/>
</dbReference>
<protein>
    <recommendedName>
        <fullName evidence="6">Trehalose-phosphatase</fullName>
    </recommendedName>
</protein>
<dbReference type="InterPro" id="IPR023214">
    <property type="entry name" value="HAD_sf"/>
</dbReference>
<dbReference type="InterPro" id="IPR001830">
    <property type="entry name" value="Glyco_trans_20"/>
</dbReference>
<dbReference type="AlphaFoldDB" id="A0A6S9Y9Y1"/>
<evidence type="ECO:0000313" key="5">
    <source>
        <dbReference type="EMBL" id="CAE0769026.1"/>
    </source>
</evidence>
<dbReference type="InterPro" id="IPR003337">
    <property type="entry name" value="Trehalose_PPase"/>
</dbReference>
<dbReference type="InterPro" id="IPR036412">
    <property type="entry name" value="HAD-like_sf"/>
</dbReference>
<gene>
    <name evidence="4" type="ORF">PCAR00345_LOCUS21637</name>
    <name evidence="5" type="ORF">PCAR00345_LOCUS21638</name>
</gene>
<dbReference type="FunFam" id="3.40.50.1000:FF:000052">
    <property type="entry name" value="Alpha,alpha-trehalose-phosphate synthase [UDP-forming] 6"/>
    <property type="match status" value="1"/>
</dbReference>
<reference evidence="4" key="1">
    <citation type="submission" date="2021-01" db="EMBL/GenBank/DDBJ databases">
        <authorList>
            <person name="Corre E."/>
            <person name="Pelletier E."/>
            <person name="Niang G."/>
            <person name="Scheremetjew M."/>
            <person name="Finn R."/>
            <person name="Kale V."/>
            <person name="Holt S."/>
            <person name="Cochrane G."/>
            <person name="Meng A."/>
            <person name="Brown T."/>
            <person name="Cohen L."/>
        </authorList>
    </citation>
    <scope>NUCLEOTIDE SEQUENCE</scope>
    <source>
        <strain evidence="4">CCMP645</strain>
    </source>
</reference>
<dbReference type="GO" id="GO:0004805">
    <property type="term" value="F:trehalose-phosphatase activity"/>
    <property type="evidence" value="ECO:0007669"/>
    <property type="project" value="TreeGrafter"/>
</dbReference>
<feature type="compositionally biased region" description="Polar residues" evidence="3">
    <location>
        <begin position="164"/>
        <end position="182"/>
    </location>
</feature>
<organism evidence="4">
    <name type="scientific">Chrysotila carterae</name>
    <name type="common">Marine alga</name>
    <name type="synonym">Syracosphaera carterae</name>
    <dbReference type="NCBI Taxonomy" id="13221"/>
    <lineage>
        <taxon>Eukaryota</taxon>
        <taxon>Haptista</taxon>
        <taxon>Haptophyta</taxon>
        <taxon>Prymnesiophyceae</taxon>
        <taxon>Isochrysidales</taxon>
        <taxon>Isochrysidaceae</taxon>
        <taxon>Chrysotila</taxon>
    </lineage>
</organism>
<evidence type="ECO:0008006" key="6">
    <source>
        <dbReference type="Google" id="ProtNLM"/>
    </source>
</evidence>
<comment type="similarity">
    <text evidence="1">In the N-terminal section; belongs to the glycosyltransferase 20 family.</text>
</comment>